<organism evidence="11 12">
    <name type="scientific">Mycolicibacterium litorale</name>
    <dbReference type="NCBI Taxonomy" id="758802"/>
    <lineage>
        <taxon>Bacteria</taxon>
        <taxon>Bacillati</taxon>
        <taxon>Actinomycetota</taxon>
        <taxon>Actinomycetes</taxon>
        <taxon>Mycobacteriales</taxon>
        <taxon>Mycobacteriaceae</taxon>
        <taxon>Mycolicibacterium</taxon>
    </lineage>
</organism>
<dbReference type="PANTHER" id="PTHR35011:SF2">
    <property type="entry name" value="2,3-DIKETO-L-GULONATE TRAP TRANSPORTER SMALL PERMEASE PROTEIN YIAM"/>
    <property type="match status" value="1"/>
</dbReference>
<evidence type="ECO:0000256" key="1">
    <source>
        <dbReference type="ARBA" id="ARBA00004429"/>
    </source>
</evidence>
<name>A0A6S6P5U2_9MYCO</name>
<dbReference type="PANTHER" id="PTHR35011">
    <property type="entry name" value="2,3-DIKETO-L-GULONATE TRAP TRANSPORTER SMALL PERMEASE PROTEIN YIAM"/>
    <property type="match status" value="1"/>
</dbReference>
<evidence type="ECO:0000259" key="10">
    <source>
        <dbReference type="Pfam" id="PF04290"/>
    </source>
</evidence>
<keyword evidence="6 9" id="KW-1133">Transmembrane helix</keyword>
<dbReference type="AlphaFoldDB" id="A0A6S6P5U2"/>
<evidence type="ECO:0000256" key="7">
    <source>
        <dbReference type="ARBA" id="ARBA00023136"/>
    </source>
</evidence>
<feature type="transmembrane region" description="Helical" evidence="9">
    <location>
        <begin position="158"/>
        <end position="179"/>
    </location>
</feature>
<evidence type="ECO:0000313" key="11">
    <source>
        <dbReference type="EMBL" id="BCI53482.1"/>
    </source>
</evidence>
<keyword evidence="2" id="KW-0813">Transport</keyword>
<keyword evidence="5 9" id="KW-0812">Transmembrane</keyword>
<keyword evidence="3" id="KW-1003">Cell membrane</keyword>
<gene>
    <name evidence="11" type="ORF">NIIDNTM18_27600</name>
</gene>
<reference evidence="11 12" key="1">
    <citation type="submission" date="2020-07" db="EMBL/GenBank/DDBJ databases">
        <title>Complete genome sequence of Mycolicibacterium litorale like strain isolated from cardiac implantable electronic device infection.</title>
        <authorList>
            <person name="Fukano H."/>
            <person name="Miyama H."/>
            <person name="Hoshino Y."/>
        </authorList>
    </citation>
    <scope>NUCLEOTIDE SEQUENCE [LARGE SCALE GENOMIC DNA]</scope>
    <source>
        <strain evidence="11 12">NIIDNTM18</strain>
    </source>
</reference>
<dbReference type="GO" id="GO:0015740">
    <property type="term" value="P:C4-dicarboxylate transport"/>
    <property type="evidence" value="ECO:0007669"/>
    <property type="project" value="TreeGrafter"/>
</dbReference>
<dbReference type="InterPro" id="IPR055348">
    <property type="entry name" value="DctQ"/>
</dbReference>
<proteinExistence type="inferred from homology"/>
<evidence type="ECO:0000256" key="8">
    <source>
        <dbReference type="ARBA" id="ARBA00038436"/>
    </source>
</evidence>
<accession>A0A6S6P5U2</accession>
<dbReference type="Pfam" id="PF04290">
    <property type="entry name" value="DctQ"/>
    <property type="match status" value="1"/>
</dbReference>
<dbReference type="RefSeq" id="WP_185291524.1">
    <property type="nucleotide sequence ID" value="NZ_AP023287.1"/>
</dbReference>
<evidence type="ECO:0000256" key="4">
    <source>
        <dbReference type="ARBA" id="ARBA00022519"/>
    </source>
</evidence>
<dbReference type="Proteomes" id="UP000515734">
    <property type="component" value="Chromosome"/>
</dbReference>
<keyword evidence="4" id="KW-0997">Cell inner membrane</keyword>
<evidence type="ECO:0000256" key="3">
    <source>
        <dbReference type="ARBA" id="ARBA00022475"/>
    </source>
</evidence>
<feature type="transmembrane region" description="Helical" evidence="9">
    <location>
        <begin position="45"/>
        <end position="66"/>
    </location>
</feature>
<dbReference type="GO" id="GO:0005886">
    <property type="term" value="C:plasma membrane"/>
    <property type="evidence" value="ECO:0007669"/>
    <property type="project" value="UniProtKB-SubCell"/>
</dbReference>
<evidence type="ECO:0000313" key="12">
    <source>
        <dbReference type="Proteomes" id="UP000515734"/>
    </source>
</evidence>
<feature type="transmembrane region" description="Helical" evidence="9">
    <location>
        <begin position="116"/>
        <end position="138"/>
    </location>
</feature>
<evidence type="ECO:0000256" key="9">
    <source>
        <dbReference type="SAM" id="Phobius"/>
    </source>
</evidence>
<feature type="transmembrane region" description="Helical" evidence="9">
    <location>
        <begin position="78"/>
        <end position="95"/>
    </location>
</feature>
<evidence type="ECO:0000256" key="2">
    <source>
        <dbReference type="ARBA" id="ARBA00022448"/>
    </source>
</evidence>
<dbReference type="InterPro" id="IPR007387">
    <property type="entry name" value="TRAP_DctQ"/>
</dbReference>
<dbReference type="GO" id="GO:0022857">
    <property type="term" value="F:transmembrane transporter activity"/>
    <property type="evidence" value="ECO:0007669"/>
    <property type="project" value="TreeGrafter"/>
</dbReference>
<evidence type="ECO:0000256" key="6">
    <source>
        <dbReference type="ARBA" id="ARBA00022989"/>
    </source>
</evidence>
<sequence length="194" mass="21208">MTVTPDKPEHHAISGSADVAEQLDSTFGVEPDAHAATVIDRVLEAVAALLLAAITLVLFANAAMRFAFDSPWGGTEELVTGLMLWLTMLGFTIGVRRRESIEVRAFVDRLPIRIAVWLKLATDLVMALVLLHLAWFAYQYVVEFGGDLTPYLRLPRGFFTAALPVGVLAAAVIVVVQLPGVRAAVLRRREEEQS</sequence>
<keyword evidence="7 9" id="KW-0472">Membrane</keyword>
<evidence type="ECO:0000256" key="5">
    <source>
        <dbReference type="ARBA" id="ARBA00022692"/>
    </source>
</evidence>
<feature type="domain" description="Tripartite ATP-independent periplasmic transporters DctQ component" evidence="10">
    <location>
        <begin position="54"/>
        <end position="178"/>
    </location>
</feature>
<protein>
    <recommendedName>
        <fullName evidence="10">Tripartite ATP-independent periplasmic transporters DctQ component domain-containing protein</fullName>
    </recommendedName>
</protein>
<dbReference type="EMBL" id="AP023287">
    <property type="protein sequence ID" value="BCI53482.1"/>
    <property type="molecule type" value="Genomic_DNA"/>
</dbReference>
<comment type="subcellular location">
    <subcellularLocation>
        <location evidence="1">Cell inner membrane</location>
        <topology evidence="1">Multi-pass membrane protein</topology>
    </subcellularLocation>
</comment>
<comment type="similarity">
    <text evidence="8">Belongs to the TRAP transporter small permease family.</text>
</comment>